<evidence type="ECO:0000256" key="1">
    <source>
        <dbReference type="ARBA" id="ARBA00001946"/>
    </source>
</evidence>
<comment type="caution">
    <text evidence="15">The sequence shown here is derived from an EMBL/GenBank/DDBJ whole genome shotgun (WGS) entry which is preliminary data.</text>
</comment>
<evidence type="ECO:0000313" key="15">
    <source>
        <dbReference type="EMBL" id="KAG2230557.1"/>
    </source>
</evidence>
<dbReference type="GO" id="GO:0004520">
    <property type="term" value="F:DNA endonuclease activity"/>
    <property type="evidence" value="ECO:0007669"/>
    <property type="project" value="TreeGrafter"/>
</dbReference>
<keyword evidence="9" id="KW-0460">Magnesium</keyword>
<evidence type="ECO:0000256" key="11">
    <source>
        <dbReference type="ARBA" id="ARBA00023242"/>
    </source>
</evidence>
<gene>
    <name evidence="15" type="ORF">INT48_009897</name>
</gene>
<dbReference type="AlphaFoldDB" id="A0A8H7VTA0"/>
<evidence type="ECO:0000256" key="4">
    <source>
        <dbReference type="ARBA" id="ARBA00022722"/>
    </source>
</evidence>
<feature type="compositionally biased region" description="Polar residues" evidence="12">
    <location>
        <begin position="708"/>
        <end position="720"/>
    </location>
</feature>
<feature type="compositionally biased region" description="Basic and acidic residues" evidence="12">
    <location>
        <begin position="724"/>
        <end position="739"/>
    </location>
</feature>
<evidence type="ECO:0000256" key="10">
    <source>
        <dbReference type="ARBA" id="ARBA00023204"/>
    </source>
</evidence>
<evidence type="ECO:0000256" key="5">
    <source>
        <dbReference type="ARBA" id="ARBA00022723"/>
    </source>
</evidence>
<evidence type="ECO:0000256" key="8">
    <source>
        <dbReference type="ARBA" id="ARBA00022801"/>
    </source>
</evidence>
<dbReference type="GO" id="GO:0006289">
    <property type="term" value="P:nucleotide-excision repair"/>
    <property type="evidence" value="ECO:0007669"/>
    <property type="project" value="InterPro"/>
</dbReference>
<dbReference type="InterPro" id="IPR006085">
    <property type="entry name" value="XPG_DNA_repair_N"/>
</dbReference>
<dbReference type="InterPro" id="IPR019974">
    <property type="entry name" value="XPG_CS"/>
</dbReference>
<dbReference type="GO" id="GO:0003697">
    <property type="term" value="F:single-stranded DNA binding"/>
    <property type="evidence" value="ECO:0007669"/>
    <property type="project" value="InterPro"/>
</dbReference>
<dbReference type="CDD" id="cd09868">
    <property type="entry name" value="PIN_XPG_RAD2"/>
    <property type="match status" value="2"/>
</dbReference>
<feature type="domain" description="XPG N-terminal" evidence="14">
    <location>
        <begin position="1"/>
        <end position="98"/>
    </location>
</feature>
<name>A0A8H7VTA0_9FUNG</name>
<feature type="region of interest" description="Disordered" evidence="12">
    <location>
        <begin position="1054"/>
        <end position="1089"/>
    </location>
</feature>
<dbReference type="PANTHER" id="PTHR16171">
    <property type="entry name" value="DNA REPAIR PROTEIN COMPLEMENTING XP-G CELLS-RELATED"/>
    <property type="match status" value="1"/>
</dbReference>
<dbReference type="Pfam" id="PF00752">
    <property type="entry name" value="XPG_N"/>
    <property type="match status" value="1"/>
</dbReference>
<dbReference type="SMART" id="SM00485">
    <property type="entry name" value="XPGN"/>
    <property type="match status" value="1"/>
</dbReference>
<feature type="region of interest" description="Disordered" evidence="12">
    <location>
        <begin position="708"/>
        <end position="757"/>
    </location>
</feature>
<accession>A0A8H7VTA0</accession>
<dbReference type="SMART" id="SM00484">
    <property type="entry name" value="XPGI"/>
    <property type="match status" value="1"/>
</dbReference>
<protein>
    <submittedName>
        <fullName evidence="15">Uncharacterized protein</fullName>
    </submittedName>
</protein>
<dbReference type="InterPro" id="IPR006086">
    <property type="entry name" value="XPG-I_dom"/>
</dbReference>
<dbReference type="PRINTS" id="PR00066">
    <property type="entry name" value="XRODRMPGMNTG"/>
</dbReference>
<dbReference type="GO" id="GO:0005634">
    <property type="term" value="C:nucleus"/>
    <property type="evidence" value="ECO:0007669"/>
    <property type="project" value="UniProtKB-SubCell"/>
</dbReference>
<dbReference type="SUPFAM" id="SSF47807">
    <property type="entry name" value="5' to 3' exonuclease, C-terminal subdomain"/>
    <property type="match status" value="1"/>
</dbReference>
<evidence type="ECO:0000256" key="12">
    <source>
        <dbReference type="SAM" id="MobiDB-lite"/>
    </source>
</evidence>
<keyword evidence="6" id="KW-0255">Endonuclease</keyword>
<feature type="compositionally biased region" description="Basic residues" evidence="12">
    <location>
        <begin position="1080"/>
        <end position="1089"/>
    </location>
</feature>
<dbReference type="InterPro" id="IPR008918">
    <property type="entry name" value="HhH2"/>
</dbReference>
<dbReference type="Proteomes" id="UP000613177">
    <property type="component" value="Unassembled WGS sequence"/>
</dbReference>
<feature type="compositionally biased region" description="Low complexity" evidence="12">
    <location>
        <begin position="742"/>
        <end position="751"/>
    </location>
</feature>
<proteinExistence type="inferred from homology"/>
<evidence type="ECO:0000256" key="6">
    <source>
        <dbReference type="ARBA" id="ARBA00022759"/>
    </source>
</evidence>
<dbReference type="InterPro" id="IPR036279">
    <property type="entry name" value="5-3_exonuclease_C_sf"/>
</dbReference>
<dbReference type="GO" id="GO:0016788">
    <property type="term" value="F:hydrolase activity, acting on ester bonds"/>
    <property type="evidence" value="ECO:0007669"/>
    <property type="project" value="InterPro"/>
</dbReference>
<comment type="cofactor">
    <cofactor evidence="1">
        <name>Mg(2+)</name>
        <dbReference type="ChEBI" id="CHEBI:18420"/>
    </cofactor>
</comment>
<sequence>MGVQGLWSLLGPVARPTRLESLRNKRIAVDASIWIHQFMRTMRDNEGNELRNGHLLGFFRRLCKLLFFDIKPVFVFDGGAPALKRITIRDRRKRREGLQRNLKVTARKILRTQLKCKLLLEKEKKLHGESITQQEEVVSLPVSKQPMDPYQLPPQPQSNSKLDTRFSTEQELKSFVNQIDHRDIDIDSESFQSLPTELQYELIQDLRIKSRQTSFHRVEQMASSDPLQFSKQQIELLQYRNQMMQRALQVNNVSSGTAEVAPVRVAGERGRQYVLYKNEDVSQGLGWSLPGATVDAPVELDSSQTTEIDQSNVIKQNTDRSQIKNQTPDLDQAHITYQNTDLEQYENTDQAHITCQNTDLSNNTYQTSNIEQHNQTADVYQAPDQTIDLGQPDQTSDAVMDAIQSNPKLAALAYKLLNGEEKEDKENQVPDMYQTEPYETETFEEVEPTLINDIRAYADDDEALNSVLSLMYQNGSDRIMDNKVEMEQHNDNTQSIVTDELDLDVRQFYNLWVSRMPDAYVYLYSDGGQHLYLIRDMIEEDDIDVLRDKLRLMRKRYGKTKETDLVALESYRFIIAFIKSVIEWNLRNFESQSDEEFEQVYDPDFLQAVHQNGTENGDLLESVDQSIVLTDDEEDIQFAEPSLEEEEIQFVEDEQEEVQHEETSQVNQSNQQQVNIDIRDSLLRGLTDISQSQKEDDNVDNVPAVTEQNNVSTDPTTTAIANDISDKGYNSEDEQKTDALIDPTTDGPTPDTLDKGYNSEDELMEEIEAEDEEYAKFISDISSKDIDHVRTELNNDMQQLYHQQKKDLGNSDQMTDQMVQDIQHLLQLFGVPFLVSPMEAEAQCAELEKLGLIDGTVTDDSDAFLFGSSRVYKNMFNQQRLVECYQKQDIEREMALSRKKLIQLGFLLGTDYTEGIAGVGPVAAMEVLHEFSAGDDDEEELQVPLQKFKQWYDGLVDTTPFQKKFRNKHDALDIPDDFPNPLVIDAYYHPTVDKSEQKFEWGQPQLDSLRVFLTGAFAWSEEKVDQVLLPVLREMNSKKSNNDDQPTIDNYYRANETVSSAQKQHSSKRVRSVVNEWKSQKKRKPNSGH</sequence>
<dbReference type="SUPFAM" id="SSF88723">
    <property type="entry name" value="PIN domain-like"/>
    <property type="match status" value="1"/>
</dbReference>
<reference evidence="15" key="1">
    <citation type="submission" date="2021-01" db="EMBL/GenBank/DDBJ databases">
        <title>Metabolic potential, ecology and presence of endohyphal bacteria is reflected in genomic diversity of Mucoromycotina.</title>
        <authorList>
            <person name="Muszewska A."/>
            <person name="Okrasinska A."/>
            <person name="Steczkiewicz K."/>
            <person name="Drgas O."/>
            <person name="Orlowska M."/>
            <person name="Perlinska-Lenart U."/>
            <person name="Aleksandrzak-Piekarczyk T."/>
            <person name="Szatraj K."/>
            <person name="Zielenkiewicz U."/>
            <person name="Pilsyk S."/>
            <person name="Malc E."/>
            <person name="Mieczkowski P."/>
            <person name="Kruszewska J.S."/>
            <person name="Biernat P."/>
            <person name="Pawlowska J."/>
        </authorList>
    </citation>
    <scope>NUCLEOTIDE SEQUENCE</scope>
    <source>
        <strain evidence="15">WA0000018081</strain>
    </source>
</reference>
<comment type="similarity">
    <text evidence="3">Belongs to the XPG/RAD2 endonuclease family. XPG subfamily.</text>
</comment>
<feature type="compositionally biased region" description="Low complexity" evidence="12">
    <location>
        <begin position="664"/>
        <end position="673"/>
    </location>
</feature>
<dbReference type="CDD" id="cd09904">
    <property type="entry name" value="H3TH_XPG"/>
    <property type="match status" value="1"/>
</dbReference>
<dbReference type="Gene3D" id="1.10.150.20">
    <property type="entry name" value="5' to 3' exonuclease, C-terminal subdomain"/>
    <property type="match status" value="1"/>
</dbReference>
<dbReference type="GO" id="GO:0046872">
    <property type="term" value="F:metal ion binding"/>
    <property type="evidence" value="ECO:0007669"/>
    <property type="project" value="UniProtKB-KW"/>
</dbReference>
<dbReference type="Gene3D" id="3.40.50.1010">
    <property type="entry name" value="5'-nuclease"/>
    <property type="match status" value="2"/>
</dbReference>
<dbReference type="InterPro" id="IPR006084">
    <property type="entry name" value="XPG/Rad2"/>
</dbReference>
<evidence type="ECO:0000256" key="3">
    <source>
        <dbReference type="ARBA" id="ARBA00005283"/>
    </source>
</evidence>
<dbReference type="PANTHER" id="PTHR16171:SF7">
    <property type="entry name" value="DNA REPAIR PROTEIN RAD2"/>
    <property type="match status" value="1"/>
</dbReference>
<dbReference type="PRINTS" id="PR00853">
    <property type="entry name" value="XPGRADSUPER"/>
</dbReference>
<keyword evidence="10" id="KW-0234">DNA repair</keyword>
<keyword evidence="4" id="KW-0540">Nuclease</keyword>
<dbReference type="SMART" id="SM00279">
    <property type="entry name" value="HhH2"/>
    <property type="match status" value="1"/>
</dbReference>
<feature type="region of interest" description="Disordered" evidence="12">
    <location>
        <begin position="651"/>
        <end position="673"/>
    </location>
</feature>
<keyword evidence="5" id="KW-0479">Metal-binding</keyword>
<evidence type="ECO:0000256" key="7">
    <source>
        <dbReference type="ARBA" id="ARBA00022763"/>
    </source>
</evidence>
<evidence type="ECO:0000256" key="2">
    <source>
        <dbReference type="ARBA" id="ARBA00004123"/>
    </source>
</evidence>
<keyword evidence="11" id="KW-0539">Nucleus</keyword>
<keyword evidence="16" id="KW-1185">Reference proteome</keyword>
<dbReference type="InterPro" id="IPR029060">
    <property type="entry name" value="PIN-like_dom_sf"/>
</dbReference>
<dbReference type="InterPro" id="IPR001044">
    <property type="entry name" value="XPG/Rad2_eukaryotes"/>
</dbReference>
<evidence type="ECO:0000313" key="16">
    <source>
        <dbReference type="Proteomes" id="UP000613177"/>
    </source>
</evidence>
<dbReference type="PROSITE" id="PS00841">
    <property type="entry name" value="XPG_1"/>
    <property type="match status" value="1"/>
</dbReference>
<evidence type="ECO:0000259" key="14">
    <source>
        <dbReference type="SMART" id="SM00485"/>
    </source>
</evidence>
<keyword evidence="8" id="KW-0378">Hydrolase</keyword>
<feature type="domain" description="XPG-I" evidence="13">
    <location>
        <begin position="827"/>
        <end position="896"/>
    </location>
</feature>
<dbReference type="Pfam" id="PF00867">
    <property type="entry name" value="XPG_I"/>
    <property type="match status" value="1"/>
</dbReference>
<evidence type="ECO:0000256" key="9">
    <source>
        <dbReference type="ARBA" id="ARBA00022842"/>
    </source>
</evidence>
<dbReference type="EMBL" id="JAEPRE010000195">
    <property type="protein sequence ID" value="KAG2230557.1"/>
    <property type="molecule type" value="Genomic_DNA"/>
</dbReference>
<evidence type="ECO:0000259" key="13">
    <source>
        <dbReference type="SMART" id="SM00484"/>
    </source>
</evidence>
<organism evidence="15 16">
    <name type="scientific">Thamnidium elegans</name>
    <dbReference type="NCBI Taxonomy" id="101142"/>
    <lineage>
        <taxon>Eukaryota</taxon>
        <taxon>Fungi</taxon>
        <taxon>Fungi incertae sedis</taxon>
        <taxon>Mucoromycota</taxon>
        <taxon>Mucoromycotina</taxon>
        <taxon>Mucoromycetes</taxon>
        <taxon>Mucorales</taxon>
        <taxon>Mucorineae</taxon>
        <taxon>Mucoraceae</taxon>
        <taxon>Thamnidium</taxon>
    </lineage>
</organism>
<keyword evidence="7" id="KW-0227">DNA damage</keyword>
<comment type="subcellular location">
    <subcellularLocation>
        <location evidence="2">Nucleus</location>
    </subcellularLocation>
</comment>